<dbReference type="RefSeq" id="WP_092471444.1">
    <property type="nucleotide sequence ID" value="NZ_FOOX01000007.1"/>
</dbReference>
<feature type="transmembrane region" description="Helical" evidence="1">
    <location>
        <begin position="7"/>
        <end position="28"/>
    </location>
</feature>
<protein>
    <submittedName>
        <fullName evidence="3">Tripartite tricarboxylate transporter TctB family protein</fullName>
    </submittedName>
</protein>
<feature type="transmembrane region" description="Helical" evidence="1">
    <location>
        <begin position="111"/>
        <end position="131"/>
    </location>
</feature>
<accession>A0A1I2TFH9</accession>
<dbReference type="OrthoDB" id="1684085at2"/>
<dbReference type="InterPro" id="IPR009936">
    <property type="entry name" value="DUF1468"/>
</dbReference>
<keyword evidence="1" id="KW-0812">Transmembrane</keyword>
<organism evidence="3 4">
    <name type="scientific">Desulfotruncus arcticus DSM 17038</name>
    <dbReference type="NCBI Taxonomy" id="1121424"/>
    <lineage>
        <taxon>Bacteria</taxon>
        <taxon>Bacillati</taxon>
        <taxon>Bacillota</taxon>
        <taxon>Clostridia</taxon>
        <taxon>Eubacteriales</taxon>
        <taxon>Desulfallaceae</taxon>
        <taxon>Desulfotruncus</taxon>
    </lineage>
</organism>
<sequence length="146" mass="15912">MSGDRIASLVGIPVGLYWAAMGFVYGFWKDFGPGSGFIPVIFGLLTTVLCLILFRQSLLKKDGEGFDSKELRTVGLVMVTVAAALIALNILGTILTLTVLIIAWLRVLERYSWFSAAKVSVGTVIIAYLVFVQWLRVPLPTGLLGF</sequence>
<evidence type="ECO:0000313" key="3">
    <source>
        <dbReference type="EMBL" id="SFG63638.1"/>
    </source>
</evidence>
<keyword evidence="1" id="KW-0472">Membrane</keyword>
<dbReference type="STRING" id="341036.SAMN05660649_02226"/>
<keyword evidence="4" id="KW-1185">Reference proteome</keyword>
<dbReference type="Pfam" id="PF07331">
    <property type="entry name" value="TctB"/>
    <property type="match status" value="1"/>
</dbReference>
<feature type="transmembrane region" description="Helical" evidence="1">
    <location>
        <begin position="75"/>
        <end position="105"/>
    </location>
</feature>
<proteinExistence type="predicted"/>
<reference evidence="4" key="1">
    <citation type="submission" date="2016-10" db="EMBL/GenBank/DDBJ databases">
        <authorList>
            <person name="Varghese N."/>
            <person name="Submissions S."/>
        </authorList>
    </citation>
    <scope>NUCLEOTIDE SEQUENCE [LARGE SCALE GENOMIC DNA]</scope>
    <source>
        <strain evidence="4">DSM 17038</strain>
    </source>
</reference>
<dbReference type="EMBL" id="FOOX01000007">
    <property type="protein sequence ID" value="SFG63638.1"/>
    <property type="molecule type" value="Genomic_DNA"/>
</dbReference>
<dbReference type="AlphaFoldDB" id="A0A1I2TFH9"/>
<feature type="domain" description="DUF1468" evidence="2">
    <location>
        <begin position="15"/>
        <end position="140"/>
    </location>
</feature>
<feature type="transmembrane region" description="Helical" evidence="1">
    <location>
        <begin position="34"/>
        <end position="54"/>
    </location>
</feature>
<keyword evidence="1" id="KW-1133">Transmembrane helix</keyword>
<name>A0A1I2TFH9_9FIRM</name>
<evidence type="ECO:0000313" key="4">
    <source>
        <dbReference type="Proteomes" id="UP000199337"/>
    </source>
</evidence>
<gene>
    <name evidence="3" type="ORF">SAMN05660649_02226</name>
</gene>
<evidence type="ECO:0000259" key="2">
    <source>
        <dbReference type="Pfam" id="PF07331"/>
    </source>
</evidence>
<dbReference type="Proteomes" id="UP000199337">
    <property type="component" value="Unassembled WGS sequence"/>
</dbReference>
<evidence type="ECO:0000256" key="1">
    <source>
        <dbReference type="SAM" id="Phobius"/>
    </source>
</evidence>